<dbReference type="EMBL" id="BARS01019520">
    <property type="protein sequence ID" value="GAF91826.1"/>
    <property type="molecule type" value="Genomic_DNA"/>
</dbReference>
<sequence length="48" mass="5919">MKNTSINLQDLRRKIYLKAKADKTWRFWGLYVHVCKMETLKWAYRDAK</sequence>
<accession>X0TXD5</accession>
<protein>
    <submittedName>
        <fullName evidence="1">Uncharacterized protein</fullName>
    </submittedName>
</protein>
<name>X0TXD5_9ZZZZ</name>
<proteinExistence type="predicted"/>
<reference evidence="1" key="1">
    <citation type="journal article" date="2014" name="Front. Microbiol.">
        <title>High frequency of phylogenetically diverse reductive dehalogenase-homologous genes in deep subseafloor sedimentary metagenomes.</title>
        <authorList>
            <person name="Kawai M."/>
            <person name="Futagami T."/>
            <person name="Toyoda A."/>
            <person name="Takaki Y."/>
            <person name="Nishi S."/>
            <person name="Hori S."/>
            <person name="Arai W."/>
            <person name="Tsubouchi T."/>
            <person name="Morono Y."/>
            <person name="Uchiyama I."/>
            <person name="Ito T."/>
            <person name="Fujiyama A."/>
            <person name="Inagaki F."/>
            <person name="Takami H."/>
        </authorList>
    </citation>
    <scope>NUCLEOTIDE SEQUENCE</scope>
    <source>
        <strain evidence="1">Expedition CK06-06</strain>
    </source>
</reference>
<feature type="non-terminal residue" evidence="1">
    <location>
        <position position="48"/>
    </location>
</feature>
<comment type="caution">
    <text evidence="1">The sequence shown here is derived from an EMBL/GenBank/DDBJ whole genome shotgun (WGS) entry which is preliminary data.</text>
</comment>
<gene>
    <name evidence="1" type="ORF">S01H1_31624</name>
</gene>
<organism evidence="1">
    <name type="scientific">marine sediment metagenome</name>
    <dbReference type="NCBI Taxonomy" id="412755"/>
    <lineage>
        <taxon>unclassified sequences</taxon>
        <taxon>metagenomes</taxon>
        <taxon>ecological metagenomes</taxon>
    </lineage>
</organism>
<evidence type="ECO:0000313" key="1">
    <source>
        <dbReference type="EMBL" id="GAF91826.1"/>
    </source>
</evidence>
<dbReference type="AlphaFoldDB" id="X0TXD5"/>